<dbReference type="SUPFAM" id="SSF48452">
    <property type="entry name" value="TPR-like"/>
    <property type="match status" value="2"/>
</dbReference>
<reference evidence="5 6" key="1">
    <citation type="journal article" date="2016" name="Nat. Commun.">
        <title>Thousands of microbial genomes shed light on interconnected biogeochemical processes in an aquifer system.</title>
        <authorList>
            <person name="Anantharaman K."/>
            <person name="Brown C.T."/>
            <person name="Hug L.A."/>
            <person name="Sharon I."/>
            <person name="Castelle C.J."/>
            <person name="Probst A.J."/>
            <person name="Thomas B.C."/>
            <person name="Singh A."/>
            <person name="Wilkins M.J."/>
            <person name="Karaoz U."/>
            <person name="Brodie E.L."/>
            <person name="Williams K.H."/>
            <person name="Hubbard S.S."/>
            <person name="Banfield J.F."/>
        </authorList>
    </citation>
    <scope>NUCLEOTIDE SEQUENCE [LARGE SCALE GENOMIC DNA]</scope>
</reference>
<feature type="transmembrane region" description="Helical" evidence="4">
    <location>
        <begin position="167"/>
        <end position="192"/>
    </location>
</feature>
<dbReference type="Proteomes" id="UP000177061">
    <property type="component" value="Unassembled WGS sequence"/>
</dbReference>
<feature type="transmembrane region" description="Helical" evidence="4">
    <location>
        <begin position="37"/>
        <end position="57"/>
    </location>
</feature>
<dbReference type="PANTHER" id="PTHR45586:SF1">
    <property type="entry name" value="LIPOPOLYSACCHARIDE ASSEMBLY PROTEIN B"/>
    <property type="match status" value="1"/>
</dbReference>
<feature type="transmembrane region" description="Helical" evidence="4">
    <location>
        <begin position="408"/>
        <end position="431"/>
    </location>
</feature>
<feature type="transmembrane region" description="Helical" evidence="4">
    <location>
        <begin position="311"/>
        <end position="330"/>
    </location>
</feature>
<feature type="transmembrane region" description="Helical" evidence="4">
    <location>
        <begin position="476"/>
        <end position="496"/>
    </location>
</feature>
<keyword evidence="4" id="KW-0812">Transmembrane</keyword>
<dbReference type="Gene3D" id="1.25.40.10">
    <property type="entry name" value="Tetratricopeptide repeat domain"/>
    <property type="match status" value="1"/>
</dbReference>
<dbReference type="InterPro" id="IPR051012">
    <property type="entry name" value="CellSynth/LPSAsmb/PSIAsmb"/>
</dbReference>
<dbReference type="Pfam" id="PF13432">
    <property type="entry name" value="TPR_16"/>
    <property type="match status" value="1"/>
</dbReference>
<organism evidence="5 6">
    <name type="scientific">Candidatus Portnoybacteria bacterium RIFCSPHIGHO2_12_FULL_38_9</name>
    <dbReference type="NCBI Taxonomy" id="1801997"/>
    <lineage>
        <taxon>Bacteria</taxon>
        <taxon>Candidatus Portnoyibacteriota</taxon>
    </lineage>
</organism>
<feature type="transmembrane region" description="Helical" evidence="4">
    <location>
        <begin position="224"/>
        <end position="241"/>
    </location>
</feature>
<feature type="repeat" description="TPR" evidence="3">
    <location>
        <begin position="743"/>
        <end position="776"/>
    </location>
</feature>
<evidence type="ECO:0000256" key="1">
    <source>
        <dbReference type="ARBA" id="ARBA00022737"/>
    </source>
</evidence>
<evidence type="ECO:0000313" key="5">
    <source>
        <dbReference type="EMBL" id="OGZ36331.1"/>
    </source>
</evidence>
<keyword evidence="2 3" id="KW-0802">TPR repeat</keyword>
<proteinExistence type="predicted"/>
<keyword evidence="1" id="KW-0677">Repeat</keyword>
<dbReference type="InterPro" id="IPR011990">
    <property type="entry name" value="TPR-like_helical_dom_sf"/>
</dbReference>
<dbReference type="PROSITE" id="PS50005">
    <property type="entry name" value="TPR"/>
    <property type="match status" value="1"/>
</dbReference>
<keyword evidence="4" id="KW-0472">Membrane</keyword>
<dbReference type="InterPro" id="IPR019734">
    <property type="entry name" value="TPR_rpt"/>
</dbReference>
<dbReference type="PROSITE" id="PS50293">
    <property type="entry name" value="TPR_REGION"/>
    <property type="match status" value="1"/>
</dbReference>
<accession>A0A1G2FFK4</accession>
<name>A0A1G2FFK4_9BACT</name>
<gene>
    <name evidence="5" type="ORF">A3J64_03215</name>
</gene>
<dbReference type="AlphaFoldDB" id="A0A1G2FFK4"/>
<feature type="transmembrane region" description="Helical" evidence="4">
    <location>
        <begin position="100"/>
        <end position="119"/>
    </location>
</feature>
<dbReference type="STRING" id="1801997.A3J64_03215"/>
<evidence type="ECO:0000256" key="3">
    <source>
        <dbReference type="PROSITE-ProRule" id="PRU00339"/>
    </source>
</evidence>
<protein>
    <submittedName>
        <fullName evidence="5">Uncharacterized protein</fullName>
    </submittedName>
</protein>
<feature type="transmembrane region" description="Helical" evidence="4">
    <location>
        <begin position="7"/>
        <end position="25"/>
    </location>
</feature>
<evidence type="ECO:0000256" key="2">
    <source>
        <dbReference type="ARBA" id="ARBA00022803"/>
    </source>
</evidence>
<evidence type="ECO:0000256" key="4">
    <source>
        <dbReference type="SAM" id="Phobius"/>
    </source>
</evidence>
<comment type="caution">
    <text evidence="5">The sequence shown here is derived from an EMBL/GenBank/DDBJ whole genome shotgun (WGS) entry which is preliminary data.</text>
</comment>
<feature type="transmembrane region" description="Helical" evidence="4">
    <location>
        <begin position="262"/>
        <end position="281"/>
    </location>
</feature>
<feature type="transmembrane region" description="Helical" evidence="4">
    <location>
        <begin position="287"/>
        <end position="304"/>
    </location>
</feature>
<feature type="transmembrane region" description="Helical" evidence="4">
    <location>
        <begin position="451"/>
        <end position="470"/>
    </location>
</feature>
<evidence type="ECO:0000313" key="6">
    <source>
        <dbReference type="Proteomes" id="UP000177061"/>
    </source>
</evidence>
<keyword evidence="4" id="KW-1133">Transmembrane helix</keyword>
<sequence length="822" mass="92561">MRKLSNFVIKYSIYGLVFLVPLFWLPFSVEPYEFNKQYLLVFLVSLAFSAWLFKLVAVRKKIVWRRTPLDIPILVLAVVMILAAVFSVDNISSWLGFYGRFTDSMVGLLALLLMYFVVVNNVSANREQRTENSNIDRWPSELMPEGYKSRKGEQSIRGKKKSVHCSLFTVHSLLNWFLVSAALAVLAAYFSIFNLWAKLPFLAGKLPTAMGSKTFNPTGGSLEGLAIFLAAVIGLVVGMILNGFRSEAPNRSLAPKRAPKRLSSLAMTVLLAASVILLVLIDFWPAWLALGGTMLILLVMAFWTRMFKERVNILILPILLIIISAAGLWINMRADFPELTLFQLPQEIILDYQTAKTVTWQAVKESPVLGAGPGAFFHNFTKFKPGEFNENIFWNIRFDKGPSHLMELLAATGLLGILSYLGVAGIFLLVIGISFRSEAPIRSLAPKSQKLTFLLTLLPWLSLFIAQFVYLSNTTLVFSFWLFTALAIVSWQQALGKRKKISFSFKDLPEVGLVMSTVLLILILAVLGMFYLGGRFYLADVFYRQGLNEVDFEKRLPYFEKAVNLNKYRFNYRTALSQVYVNGVWREAIKPEEERNVTLLQNYAAGAIDQAKQGTLLSSKLVSAWENAAAVYRDLRGLVGGTLVFASDSFKEALTLEPTNPFFYRELCWIGLMDEKSNWDEVLGQCQKAVDLKPNYLDAHIQLALVYERKGDLNGAIERLRGTLEKLKGVSFQRGSALAGAATEIYFQMGRLFFNVNNFDEAIRMFEQAVIITPQHANARYALALSYQTRGRNQEALIQFQIVNQLVPGNANVMAKIKELSQ</sequence>
<feature type="transmembrane region" description="Helical" evidence="4">
    <location>
        <begin position="69"/>
        <end position="88"/>
    </location>
</feature>
<dbReference type="EMBL" id="MHNB01000028">
    <property type="protein sequence ID" value="OGZ36331.1"/>
    <property type="molecule type" value="Genomic_DNA"/>
</dbReference>
<dbReference type="PANTHER" id="PTHR45586">
    <property type="entry name" value="TPR REPEAT-CONTAINING PROTEIN PA4667"/>
    <property type="match status" value="1"/>
</dbReference>
<feature type="transmembrane region" description="Helical" evidence="4">
    <location>
        <begin position="508"/>
        <end position="532"/>
    </location>
</feature>
<dbReference type="SMART" id="SM00028">
    <property type="entry name" value="TPR"/>
    <property type="match status" value="3"/>
</dbReference>